<feature type="domain" description="Major facilitator superfamily (MFS) profile" evidence="7">
    <location>
        <begin position="50"/>
        <end position="557"/>
    </location>
</feature>
<protein>
    <submittedName>
        <fullName evidence="8">Trichothecene efflux pump</fullName>
    </submittedName>
</protein>
<dbReference type="Gene3D" id="1.20.1250.20">
    <property type="entry name" value="MFS general substrate transporter like domains"/>
    <property type="match status" value="1"/>
</dbReference>
<dbReference type="PANTHER" id="PTHR23501:SF109">
    <property type="entry name" value="MAJOR FACILITATOR SUPERFAMILY (MFS) PROFILE DOMAIN-CONTAINING PROTEIN-RELATED"/>
    <property type="match status" value="1"/>
</dbReference>
<dbReference type="RefSeq" id="XP_060278997.1">
    <property type="nucleotide sequence ID" value="XM_060432038.1"/>
</dbReference>
<dbReference type="EMBL" id="MU839033">
    <property type="protein sequence ID" value="KAK1762784.1"/>
    <property type="molecule type" value="Genomic_DNA"/>
</dbReference>
<evidence type="ECO:0000259" key="7">
    <source>
        <dbReference type="PROSITE" id="PS50850"/>
    </source>
</evidence>
<keyword evidence="4 6" id="KW-1133">Transmembrane helix</keyword>
<feature type="transmembrane region" description="Helical" evidence="6">
    <location>
        <begin position="171"/>
        <end position="190"/>
    </location>
</feature>
<dbReference type="GO" id="GO:0022857">
    <property type="term" value="F:transmembrane transporter activity"/>
    <property type="evidence" value="ECO:0007669"/>
    <property type="project" value="InterPro"/>
</dbReference>
<dbReference type="CDD" id="cd06179">
    <property type="entry name" value="MFS_TRI12_like"/>
    <property type="match status" value="1"/>
</dbReference>
<accession>A0AAJ0BTE6</accession>
<reference evidence="8" key="1">
    <citation type="submission" date="2023-06" db="EMBL/GenBank/DDBJ databases">
        <title>Genome-scale phylogeny and comparative genomics of the fungal order Sordariales.</title>
        <authorList>
            <consortium name="Lawrence Berkeley National Laboratory"/>
            <person name="Hensen N."/>
            <person name="Bonometti L."/>
            <person name="Westerberg I."/>
            <person name="Brannstrom I.O."/>
            <person name="Guillou S."/>
            <person name="Cros-Aarteil S."/>
            <person name="Calhoun S."/>
            <person name="Haridas S."/>
            <person name="Kuo A."/>
            <person name="Mondo S."/>
            <person name="Pangilinan J."/>
            <person name="Riley R."/>
            <person name="Labutti K."/>
            <person name="Andreopoulos B."/>
            <person name="Lipzen A."/>
            <person name="Chen C."/>
            <person name="Yanf M."/>
            <person name="Daum C."/>
            <person name="Ng V."/>
            <person name="Clum A."/>
            <person name="Steindorff A."/>
            <person name="Ohm R."/>
            <person name="Martin F."/>
            <person name="Silar P."/>
            <person name="Natvig D."/>
            <person name="Lalanne C."/>
            <person name="Gautier V."/>
            <person name="Ament-Velasquez S.L."/>
            <person name="Kruys A."/>
            <person name="Hutchinson M.I."/>
            <person name="Powell A.J."/>
            <person name="Barry K."/>
            <person name="Miller A.N."/>
            <person name="Grigoriev I.V."/>
            <person name="Debuchy R."/>
            <person name="Gladieux P."/>
            <person name="Thoren M.H."/>
            <person name="Johannesson H."/>
        </authorList>
    </citation>
    <scope>NUCLEOTIDE SEQUENCE</scope>
    <source>
        <strain evidence="8">8032-3</strain>
    </source>
</reference>
<dbReference type="Proteomes" id="UP001244011">
    <property type="component" value="Unassembled WGS sequence"/>
</dbReference>
<feature type="transmembrane region" description="Helical" evidence="6">
    <location>
        <begin position="351"/>
        <end position="373"/>
    </location>
</feature>
<dbReference type="AlphaFoldDB" id="A0AAJ0BTE6"/>
<evidence type="ECO:0000313" key="9">
    <source>
        <dbReference type="Proteomes" id="UP001244011"/>
    </source>
</evidence>
<gene>
    <name evidence="8" type="ORF">QBC33DRAFT_599630</name>
</gene>
<keyword evidence="2" id="KW-0813">Transport</keyword>
<proteinExistence type="predicted"/>
<dbReference type="Pfam" id="PF06609">
    <property type="entry name" value="TRI12"/>
    <property type="match status" value="1"/>
</dbReference>
<evidence type="ECO:0000313" key="8">
    <source>
        <dbReference type="EMBL" id="KAK1762784.1"/>
    </source>
</evidence>
<feature type="transmembrane region" description="Helical" evidence="6">
    <location>
        <begin position="202"/>
        <end position="222"/>
    </location>
</feature>
<feature type="transmembrane region" description="Helical" evidence="6">
    <location>
        <begin position="139"/>
        <end position="159"/>
    </location>
</feature>
<dbReference type="InterPro" id="IPR053791">
    <property type="entry name" value="MFS_Tri12-like"/>
</dbReference>
<dbReference type="InterPro" id="IPR010573">
    <property type="entry name" value="MFS_Str1/Tri12-like"/>
</dbReference>
<dbReference type="InterPro" id="IPR005829">
    <property type="entry name" value="Sugar_transporter_CS"/>
</dbReference>
<dbReference type="InterPro" id="IPR020846">
    <property type="entry name" value="MFS_dom"/>
</dbReference>
<evidence type="ECO:0000256" key="5">
    <source>
        <dbReference type="ARBA" id="ARBA00023136"/>
    </source>
</evidence>
<dbReference type="SUPFAM" id="SSF103473">
    <property type="entry name" value="MFS general substrate transporter"/>
    <property type="match status" value="1"/>
</dbReference>
<feature type="transmembrane region" description="Helical" evidence="6">
    <location>
        <begin position="84"/>
        <end position="103"/>
    </location>
</feature>
<evidence type="ECO:0000256" key="3">
    <source>
        <dbReference type="ARBA" id="ARBA00022692"/>
    </source>
</evidence>
<dbReference type="GeneID" id="85315225"/>
<sequence length="592" mass="63470">MSFSNDSSMATPKMAEEAEKQVEYANDEVTVTAAAEEEEHFKMTPAKLLAMASFQLGYMSDVFVVSMVASTLTAINDDIGPDSSYTWMVTALVLGGAVFSPAIGRVSDIFGRRNFLLIGNVIAAVGCAVAATAHSVKTVIGASCLIGIASSMHQLAWSCLGELVPKRSRGFALGIFQLSLLPAAGFSPIIGNAMVKHASWRYVYWLPFAMDCLCLVLVFFFYHPINQYIKEENKTRLQQAMSLDWVGFFLLLSGLVLFLLGISFGGNVFPWKSVKTLAPILVGFALLVALGLWEAYMDLEYPLFPRKVLRNVRGVTMVAVGVFLLGMLYYSTSVLWPQQVTSLYTQDPLKIGWYASTVGLTGSVFGPVAGYLFRKFRHARLMLTFYVLALTVVSGAQSIVSPTSNVGSTVLTVLVGGFVSAATIVSTAMIQLGVPHEYIGIATGLAITMRSIGGSVGTTIYSSVLTSKLKHYLFQYAATPLAKAGVDPQTIPALLAALLGGSVTDSVVTSQSPEVLGIAANGIKQAYAHSFRIVYLITIAFGVLGTICVAFSSDVDHLMTGGIDIKLDEGAKLRANDDTGGGHIHRQGEEDE</sequence>
<feature type="transmembrane region" description="Helical" evidence="6">
    <location>
        <begin position="380"/>
        <end position="400"/>
    </location>
</feature>
<comment type="caution">
    <text evidence="8">The sequence shown here is derived from an EMBL/GenBank/DDBJ whole genome shotgun (WGS) entry which is preliminary data.</text>
</comment>
<dbReference type="GO" id="GO:0005886">
    <property type="term" value="C:plasma membrane"/>
    <property type="evidence" value="ECO:0007669"/>
    <property type="project" value="TreeGrafter"/>
</dbReference>
<organism evidence="8 9">
    <name type="scientific">Phialemonium atrogriseum</name>
    <dbReference type="NCBI Taxonomy" id="1093897"/>
    <lineage>
        <taxon>Eukaryota</taxon>
        <taxon>Fungi</taxon>
        <taxon>Dikarya</taxon>
        <taxon>Ascomycota</taxon>
        <taxon>Pezizomycotina</taxon>
        <taxon>Sordariomycetes</taxon>
        <taxon>Sordariomycetidae</taxon>
        <taxon>Cephalothecales</taxon>
        <taxon>Cephalothecaceae</taxon>
        <taxon>Phialemonium</taxon>
    </lineage>
</organism>
<name>A0AAJ0BTE6_9PEZI</name>
<keyword evidence="5 6" id="KW-0472">Membrane</keyword>
<evidence type="ECO:0000256" key="4">
    <source>
        <dbReference type="ARBA" id="ARBA00022989"/>
    </source>
</evidence>
<dbReference type="PROSITE" id="PS00216">
    <property type="entry name" value="SUGAR_TRANSPORT_1"/>
    <property type="match status" value="1"/>
</dbReference>
<comment type="subcellular location">
    <subcellularLocation>
        <location evidence="1">Membrane</location>
        <topology evidence="1">Multi-pass membrane protein</topology>
    </subcellularLocation>
</comment>
<keyword evidence="3 6" id="KW-0812">Transmembrane</keyword>
<feature type="transmembrane region" description="Helical" evidence="6">
    <location>
        <begin position="243"/>
        <end position="264"/>
    </location>
</feature>
<dbReference type="InterPro" id="IPR036259">
    <property type="entry name" value="MFS_trans_sf"/>
</dbReference>
<evidence type="ECO:0000256" key="6">
    <source>
        <dbReference type="SAM" id="Phobius"/>
    </source>
</evidence>
<feature type="transmembrane region" description="Helical" evidence="6">
    <location>
        <begin position="314"/>
        <end position="331"/>
    </location>
</feature>
<feature type="transmembrane region" description="Helical" evidence="6">
    <location>
        <begin position="406"/>
        <end position="430"/>
    </location>
</feature>
<dbReference type="PANTHER" id="PTHR23501">
    <property type="entry name" value="MAJOR FACILITATOR SUPERFAMILY"/>
    <property type="match status" value="1"/>
</dbReference>
<keyword evidence="9" id="KW-1185">Reference proteome</keyword>
<evidence type="ECO:0000256" key="2">
    <source>
        <dbReference type="ARBA" id="ARBA00022448"/>
    </source>
</evidence>
<feature type="transmembrane region" description="Helical" evidence="6">
    <location>
        <begin position="115"/>
        <end position="133"/>
    </location>
</feature>
<feature type="transmembrane region" description="Helical" evidence="6">
    <location>
        <begin position="48"/>
        <end position="72"/>
    </location>
</feature>
<feature type="transmembrane region" description="Helical" evidence="6">
    <location>
        <begin position="533"/>
        <end position="552"/>
    </location>
</feature>
<dbReference type="PROSITE" id="PS50850">
    <property type="entry name" value="MFS"/>
    <property type="match status" value="1"/>
</dbReference>
<evidence type="ECO:0000256" key="1">
    <source>
        <dbReference type="ARBA" id="ARBA00004141"/>
    </source>
</evidence>
<feature type="transmembrane region" description="Helical" evidence="6">
    <location>
        <begin position="276"/>
        <end position="293"/>
    </location>
</feature>